<dbReference type="PROSITE" id="PS51787">
    <property type="entry name" value="LON_N"/>
    <property type="match status" value="1"/>
</dbReference>
<gene>
    <name evidence="2" type="ORF">KV203_12925</name>
</gene>
<feature type="domain" description="Lon N-terminal" evidence="1">
    <location>
        <begin position="1"/>
        <end position="205"/>
    </location>
</feature>
<dbReference type="PANTHER" id="PTHR46732">
    <property type="entry name" value="ATP-DEPENDENT PROTEASE LA (LON) DOMAIN PROTEIN"/>
    <property type="match status" value="1"/>
</dbReference>
<dbReference type="Gene3D" id="2.30.130.40">
    <property type="entry name" value="LON domain-like"/>
    <property type="match status" value="1"/>
</dbReference>
<proteinExistence type="predicted"/>
<dbReference type="SMART" id="SM00464">
    <property type="entry name" value="LON"/>
    <property type="match status" value="1"/>
</dbReference>
<evidence type="ECO:0000313" key="3">
    <source>
        <dbReference type="Proteomes" id="UP000887023"/>
    </source>
</evidence>
<dbReference type="EMBL" id="CP079105">
    <property type="protein sequence ID" value="QXQ12826.1"/>
    <property type="molecule type" value="Genomic_DNA"/>
</dbReference>
<protein>
    <submittedName>
        <fullName evidence="2">LON peptidase substrate-binding domain-containing protein</fullName>
    </submittedName>
</protein>
<organism evidence="2 3">
    <name type="scientific">Skermania pinensis</name>
    <dbReference type="NCBI Taxonomy" id="39122"/>
    <lineage>
        <taxon>Bacteria</taxon>
        <taxon>Bacillati</taxon>
        <taxon>Actinomycetota</taxon>
        <taxon>Actinomycetes</taxon>
        <taxon>Mycobacteriales</taxon>
        <taxon>Gordoniaceae</taxon>
        <taxon>Skermania</taxon>
    </lineage>
</organism>
<dbReference type="InterPro" id="IPR046336">
    <property type="entry name" value="Lon_prtase_N_sf"/>
</dbReference>
<dbReference type="InterPro" id="IPR015947">
    <property type="entry name" value="PUA-like_sf"/>
</dbReference>
<dbReference type="Proteomes" id="UP000887023">
    <property type="component" value="Chromosome"/>
</dbReference>
<sequence length="213" mass="23175">MNSRPMFPLGAVLLPGEPLDLRVFEPRYVQLLRDVRAGVVPPEFGVVLIERGHEVGGGDQRAAVGVLAEIERMSELSPDRFALTCRGTDRFRVRRWLPDDPYPRAELEFWPDSTDIAEQDDAQALAHVHANLAVVAELAGRLAERQGAPAPSVGLLDLLPADPVARSYLVTARVPLATADRYAALSAIGPVDRLSRVASALDDVAAALRFQLQ</sequence>
<dbReference type="Pfam" id="PF02190">
    <property type="entry name" value="LON_substr_bdg"/>
    <property type="match status" value="1"/>
</dbReference>
<evidence type="ECO:0000259" key="1">
    <source>
        <dbReference type="PROSITE" id="PS51787"/>
    </source>
</evidence>
<name>A0ABX8SAT0_9ACTN</name>
<accession>A0ABX8SAT0</accession>
<dbReference type="InterPro" id="IPR003111">
    <property type="entry name" value="Lon_prtase_N"/>
</dbReference>
<keyword evidence="3" id="KW-1185">Reference proteome</keyword>
<dbReference type="SUPFAM" id="SSF88697">
    <property type="entry name" value="PUA domain-like"/>
    <property type="match status" value="1"/>
</dbReference>
<dbReference type="PANTHER" id="PTHR46732:SF8">
    <property type="entry name" value="ATP-DEPENDENT PROTEASE LA (LON) DOMAIN PROTEIN"/>
    <property type="match status" value="1"/>
</dbReference>
<dbReference type="RefSeq" id="WP_157079692.1">
    <property type="nucleotide sequence ID" value="NZ_CBCRUZ010000002.1"/>
</dbReference>
<reference evidence="2" key="1">
    <citation type="submission" date="2021-07" db="EMBL/GenBank/DDBJ databases">
        <title>Candidatus Kaistella beijingensis sp. nov. isolated from a municipal wastewater treatment plant is involved in sludge foaming.</title>
        <authorList>
            <person name="Song Y."/>
            <person name="Liu S.-J."/>
        </authorList>
    </citation>
    <scope>NUCLEOTIDE SEQUENCE</scope>
    <source>
        <strain evidence="2">DSM 43998</strain>
    </source>
</reference>
<evidence type="ECO:0000313" key="2">
    <source>
        <dbReference type="EMBL" id="QXQ12826.1"/>
    </source>
</evidence>